<comment type="caution">
    <text evidence="1">The sequence shown here is derived from an EMBL/GenBank/DDBJ whole genome shotgun (WGS) entry which is preliminary data.</text>
</comment>
<dbReference type="Proteomes" id="UP000828390">
    <property type="component" value="Unassembled WGS sequence"/>
</dbReference>
<organism evidence="1 2">
    <name type="scientific">Dreissena polymorpha</name>
    <name type="common">Zebra mussel</name>
    <name type="synonym">Mytilus polymorpha</name>
    <dbReference type="NCBI Taxonomy" id="45954"/>
    <lineage>
        <taxon>Eukaryota</taxon>
        <taxon>Metazoa</taxon>
        <taxon>Spiralia</taxon>
        <taxon>Lophotrochozoa</taxon>
        <taxon>Mollusca</taxon>
        <taxon>Bivalvia</taxon>
        <taxon>Autobranchia</taxon>
        <taxon>Heteroconchia</taxon>
        <taxon>Euheterodonta</taxon>
        <taxon>Imparidentia</taxon>
        <taxon>Neoheterodontei</taxon>
        <taxon>Myida</taxon>
        <taxon>Dreissenoidea</taxon>
        <taxon>Dreissenidae</taxon>
        <taxon>Dreissena</taxon>
    </lineage>
</organism>
<dbReference type="EMBL" id="JAIWYP010000001">
    <property type="protein sequence ID" value="KAH3887365.1"/>
    <property type="molecule type" value="Genomic_DNA"/>
</dbReference>
<reference evidence="1" key="2">
    <citation type="submission" date="2020-11" db="EMBL/GenBank/DDBJ databases">
        <authorList>
            <person name="McCartney M.A."/>
            <person name="Auch B."/>
            <person name="Kono T."/>
            <person name="Mallez S."/>
            <person name="Becker A."/>
            <person name="Gohl D.M."/>
            <person name="Silverstein K.A.T."/>
            <person name="Koren S."/>
            <person name="Bechman K.B."/>
            <person name="Herman A."/>
            <person name="Abrahante J.E."/>
            <person name="Garbe J."/>
        </authorList>
    </citation>
    <scope>NUCLEOTIDE SEQUENCE</scope>
    <source>
        <strain evidence="1">Duluth1</strain>
        <tissue evidence="1">Whole animal</tissue>
    </source>
</reference>
<gene>
    <name evidence="1" type="ORF">DPMN_011381</name>
</gene>
<evidence type="ECO:0000313" key="1">
    <source>
        <dbReference type="EMBL" id="KAH3887365.1"/>
    </source>
</evidence>
<name>A0A9D4N3Y3_DREPO</name>
<evidence type="ECO:0000313" key="2">
    <source>
        <dbReference type="Proteomes" id="UP000828390"/>
    </source>
</evidence>
<dbReference type="AlphaFoldDB" id="A0A9D4N3Y3"/>
<accession>A0A9D4N3Y3</accession>
<sequence>MSLFFELPYDLNIFSEICKFKFNEVVEEATLVLQVFLNNESAVEDLFYCAPPCSKSSRLFGQQFHGHTFQSIKDDAKHDFAETAD</sequence>
<protein>
    <submittedName>
        <fullName evidence="1">Uncharacterized protein</fullName>
    </submittedName>
</protein>
<proteinExistence type="predicted"/>
<reference evidence="1" key="1">
    <citation type="journal article" date="2019" name="bioRxiv">
        <title>The Genome of the Zebra Mussel, Dreissena polymorpha: A Resource for Invasive Species Research.</title>
        <authorList>
            <person name="McCartney M.A."/>
            <person name="Auch B."/>
            <person name="Kono T."/>
            <person name="Mallez S."/>
            <person name="Zhang Y."/>
            <person name="Obille A."/>
            <person name="Becker A."/>
            <person name="Abrahante J.E."/>
            <person name="Garbe J."/>
            <person name="Badalamenti J.P."/>
            <person name="Herman A."/>
            <person name="Mangelson H."/>
            <person name="Liachko I."/>
            <person name="Sullivan S."/>
            <person name="Sone E.D."/>
            <person name="Koren S."/>
            <person name="Silverstein K.A.T."/>
            <person name="Beckman K.B."/>
            <person name="Gohl D.M."/>
        </authorList>
    </citation>
    <scope>NUCLEOTIDE SEQUENCE</scope>
    <source>
        <strain evidence="1">Duluth1</strain>
        <tissue evidence="1">Whole animal</tissue>
    </source>
</reference>
<keyword evidence="2" id="KW-1185">Reference proteome</keyword>